<feature type="domain" description="KIB1-4 beta-propeller" evidence="1">
    <location>
        <begin position="87"/>
        <end position="338"/>
    </location>
</feature>
<evidence type="ECO:0000259" key="2">
    <source>
        <dbReference type="Pfam" id="PF12937"/>
    </source>
</evidence>
<sequence length="380" mass="42862">MAGSVWSSLPTDLLHEVSGRLASERDLLHVRQVCSHWRSSTPLPVAPFRPWVVATRAKPIRVGPLGEYSLWLPRGVRRVHQVAGPPGLPYCCGTPRGWLALADDEQSPKRLVLWEPRSGAEIPLPPLSLVIQVFLSADPLASPLSGWMAVATQVRNELYHNIFFWRPGDAAWVAAAEVYTGERLHSVAFLGAKMYCIDYLKKFAIYDLNLGTGLPPVLLYRTYAAPLLNMLCNRRCGRKLHGTRAAHFVTCDGELLLVVLFNRLHPSFAEVYKPDLTPGRRLELGERVTNLGGYSLFLGRGDAFALSAEEFPAIRRNCVYYAVHYLNANKKDWVFVFDLESDVLDEFPFPPEHKEDPANDWWPASWFCPKRPVFSKQQQS</sequence>
<dbReference type="InterPro" id="IPR001810">
    <property type="entry name" value="F-box_dom"/>
</dbReference>
<organism evidence="3 4">
    <name type="scientific">Urochloa decumbens</name>
    <dbReference type="NCBI Taxonomy" id="240449"/>
    <lineage>
        <taxon>Eukaryota</taxon>
        <taxon>Viridiplantae</taxon>
        <taxon>Streptophyta</taxon>
        <taxon>Embryophyta</taxon>
        <taxon>Tracheophyta</taxon>
        <taxon>Spermatophyta</taxon>
        <taxon>Magnoliopsida</taxon>
        <taxon>Liliopsida</taxon>
        <taxon>Poales</taxon>
        <taxon>Poaceae</taxon>
        <taxon>PACMAD clade</taxon>
        <taxon>Panicoideae</taxon>
        <taxon>Panicodae</taxon>
        <taxon>Paniceae</taxon>
        <taxon>Melinidinae</taxon>
        <taxon>Urochloa</taxon>
    </lineage>
</organism>
<dbReference type="AlphaFoldDB" id="A0ABC8WTB8"/>
<reference evidence="3" key="1">
    <citation type="submission" date="2024-10" db="EMBL/GenBank/DDBJ databases">
        <authorList>
            <person name="Ryan C."/>
        </authorList>
    </citation>
    <scope>NUCLEOTIDE SEQUENCE [LARGE SCALE GENOMIC DNA]</scope>
</reference>
<dbReference type="InterPro" id="IPR036047">
    <property type="entry name" value="F-box-like_dom_sf"/>
</dbReference>
<dbReference type="PANTHER" id="PTHR36901">
    <property type="entry name" value="F-BOX DOMAIN CONTAINING PROTEIN, EXPRESSED-RELATED"/>
    <property type="match status" value="1"/>
</dbReference>
<dbReference type="Pfam" id="PF03478">
    <property type="entry name" value="Beta-prop_KIB1-4"/>
    <property type="match status" value="1"/>
</dbReference>
<dbReference type="InterPro" id="IPR005174">
    <property type="entry name" value="KIB1-4_b-propeller"/>
</dbReference>
<keyword evidence="4" id="KW-1185">Reference proteome</keyword>
<dbReference type="EMBL" id="OZ075123">
    <property type="protein sequence ID" value="CAL4915198.1"/>
    <property type="molecule type" value="Genomic_DNA"/>
</dbReference>
<protein>
    <recommendedName>
        <fullName evidence="5">DUF295 domain-containing protein</fullName>
    </recommendedName>
</protein>
<dbReference type="Pfam" id="PF12937">
    <property type="entry name" value="F-box-like"/>
    <property type="match status" value="1"/>
</dbReference>
<dbReference type="PANTHER" id="PTHR36901:SF6">
    <property type="entry name" value="OS05G0150100 PROTEIN"/>
    <property type="match status" value="1"/>
</dbReference>
<gene>
    <name evidence="3" type="ORF">URODEC1_LOCUS17363</name>
</gene>
<dbReference type="CDD" id="cd09917">
    <property type="entry name" value="F-box_SF"/>
    <property type="match status" value="1"/>
</dbReference>
<feature type="domain" description="F-box" evidence="2">
    <location>
        <begin position="6"/>
        <end position="39"/>
    </location>
</feature>
<evidence type="ECO:0008006" key="5">
    <source>
        <dbReference type="Google" id="ProtNLM"/>
    </source>
</evidence>
<name>A0ABC8WTB8_9POAL</name>
<accession>A0ABC8WTB8</accession>
<dbReference type="Proteomes" id="UP001497457">
    <property type="component" value="Chromosome 13rd"/>
</dbReference>
<proteinExistence type="predicted"/>
<dbReference type="SUPFAM" id="SSF81383">
    <property type="entry name" value="F-box domain"/>
    <property type="match status" value="1"/>
</dbReference>
<dbReference type="Gene3D" id="1.20.1280.50">
    <property type="match status" value="1"/>
</dbReference>
<evidence type="ECO:0000259" key="1">
    <source>
        <dbReference type="Pfam" id="PF03478"/>
    </source>
</evidence>
<evidence type="ECO:0000313" key="4">
    <source>
        <dbReference type="Proteomes" id="UP001497457"/>
    </source>
</evidence>
<evidence type="ECO:0000313" key="3">
    <source>
        <dbReference type="EMBL" id="CAL4915198.1"/>
    </source>
</evidence>